<organism evidence="7 8">
    <name type="scientific">Parapedobacter luteus</name>
    <dbReference type="NCBI Taxonomy" id="623280"/>
    <lineage>
        <taxon>Bacteria</taxon>
        <taxon>Pseudomonadati</taxon>
        <taxon>Bacteroidota</taxon>
        <taxon>Sphingobacteriia</taxon>
        <taxon>Sphingobacteriales</taxon>
        <taxon>Sphingobacteriaceae</taxon>
        <taxon>Parapedobacter</taxon>
    </lineage>
</organism>
<dbReference type="InterPro" id="IPR051533">
    <property type="entry name" value="WaaL-like"/>
</dbReference>
<evidence type="ECO:0000256" key="1">
    <source>
        <dbReference type="ARBA" id="ARBA00004141"/>
    </source>
</evidence>
<feature type="transmembrane region" description="Helical" evidence="5">
    <location>
        <begin position="174"/>
        <end position="192"/>
    </location>
</feature>
<accession>A0A1T5C689</accession>
<feature type="transmembrane region" description="Helical" evidence="5">
    <location>
        <begin position="429"/>
        <end position="446"/>
    </location>
</feature>
<feature type="transmembrane region" description="Helical" evidence="5">
    <location>
        <begin position="149"/>
        <end position="167"/>
    </location>
</feature>
<dbReference type="STRING" id="623280.SAMN05660226_01901"/>
<evidence type="ECO:0000256" key="2">
    <source>
        <dbReference type="ARBA" id="ARBA00022692"/>
    </source>
</evidence>
<feature type="transmembrane region" description="Helical" evidence="5">
    <location>
        <begin position="391"/>
        <end position="409"/>
    </location>
</feature>
<evidence type="ECO:0000313" key="7">
    <source>
        <dbReference type="EMBL" id="SKB55018.1"/>
    </source>
</evidence>
<dbReference type="InterPro" id="IPR007016">
    <property type="entry name" value="O-antigen_ligase-rel_domated"/>
</dbReference>
<dbReference type="AlphaFoldDB" id="A0A1T5C689"/>
<proteinExistence type="predicted"/>
<dbReference type="OrthoDB" id="783093at2"/>
<evidence type="ECO:0000256" key="5">
    <source>
        <dbReference type="SAM" id="Phobius"/>
    </source>
</evidence>
<feature type="transmembrane region" description="Helical" evidence="5">
    <location>
        <begin position="253"/>
        <end position="271"/>
    </location>
</feature>
<evidence type="ECO:0000259" key="6">
    <source>
        <dbReference type="Pfam" id="PF04932"/>
    </source>
</evidence>
<reference evidence="7 8" key="1">
    <citation type="submission" date="2017-02" db="EMBL/GenBank/DDBJ databases">
        <authorList>
            <person name="Peterson S.W."/>
        </authorList>
    </citation>
    <scope>NUCLEOTIDE SEQUENCE [LARGE SCALE GENOMIC DNA]</scope>
    <source>
        <strain evidence="7 8">DSM 22899</strain>
    </source>
</reference>
<gene>
    <name evidence="7" type="ORF">SAMN05660226_01901</name>
</gene>
<evidence type="ECO:0000256" key="3">
    <source>
        <dbReference type="ARBA" id="ARBA00022989"/>
    </source>
</evidence>
<protein>
    <recommendedName>
        <fullName evidence="6">O-antigen ligase-related domain-containing protein</fullName>
    </recommendedName>
</protein>
<name>A0A1T5C689_9SPHI</name>
<feature type="transmembrane region" description="Helical" evidence="5">
    <location>
        <begin position="298"/>
        <end position="318"/>
    </location>
</feature>
<feature type="transmembrane region" description="Helical" evidence="5">
    <location>
        <begin position="39"/>
        <end position="59"/>
    </location>
</feature>
<comment type="subcellular location">
    <subcellularLocation>
        <location evidence="1">Membrane</location>
        <topology evidence="1">Multi-pass membrane protein</topology>
    </subcellularLocation>
</comment>
<dbReference type="Proteomes" id="UP000190541">
    <property type="component" value="Unassembled WGS sequence"/>
</dbReference>
<feature type="transmembrane region" description="Helical" evidence="5">
    <location>
        <begin position="119"/>
        <end position="137"/>
    </location>
</feature>
<evidence type="ECO:0000313" key="8">
    <source>
        <dbReference type="Proteomes" id="UP000190541"/>
    </source>
</evidence>
<keyword evidence="8" id="KW-1185">Reference proteome</keyword>
<keyword evidence="4 5" id="KW-0472">Membrane</keyword>
<feature type="transmembrane region" description="Helical" evidence="5">
    <location>
        <begin position="223"/>
        <end position="246"/>
    </location>
</feature>
<dbReference type="RefSeq" id="WP_079716613.1">
    <property type="nucleotide sequence ID" value="NZ_FUYS01000004.1"/>
</dbReference>
<feature type="transmembrane region" description="Helical" evidence="5">
    <location>
        <begin position="86"/>
        <end position="107"/>
    </location>
</feature>
<keyword evidence="3 5" id="KW-1133">Transmembrane helix</keyword>
<sequence length="476" mass="52607">MAHQQLATLKSRLTIGNLLLFAGIATALATGYVVFRWDILGGALAALLWAAVAFLIVLFKRPEIGVLITVAYSFILPFFGREIVSVPFGIGVEGLLVISWIAALFNASEADWRHVRNDLVGLTLLWFLISVLQVANPSGASVMGWVQELRGAALHALLIIPLVFLVFNKERHLNIFLVLIIALSVLAALNGLRQLRIGLLPGEQAFLEQVASTHLIWGKLRVFSFYTDAGMFGASQAHIALVALILCFGPYKIWVRGLLLIAGGILLYGMLISGTRGALFVLVFGAFSAIFLFKNFKVLTLGLIMGICALAFLKYTHIGSGNYHIYRLRTALDPQDASLNLRFQNQQILNDHLKNKPFGEGLGVIGTWGHEYNSDKFISTIEPDSYWVKVWAMYGVVGLTIWFCMMLYIQGKCGGYIWRIRDPGLRIKLIALLAGTVGIFVSSYGNEVINRIPASLVVYVSWALIYLGPKMDSERR</sequence>
<feature type="domain" description="O-antigen ligase-related" evidence="6">
    <location>
        <begin position="265"/>
        <end position="403"/>
    </location>
</feature>
<keyword evidence="2 5" id="KW-0812">Transmembrane</keyword>
<feature type="transmembrane region" description="Helical" evidence="5">
    <location>
        <begin position="452"/>
        <end position="469"/>
    </location>
</feature>
<dbReference type="GO" id="GO:0016020">
    <property type="term" value="C:membrane"/>
    <property type="evidence" value="ECO:0007669"/>
    <property type="project" value="UniProtKB-SubCell"/>
</dbReference>
<dbReference type="PANTHER" id="PTHR37422:SF13">
    <property type="entry name" value="LIPOPOLYSACCHARIDE BIOSYNTHESIS PROTEIN PA4999-RELATED"/>
    <property type="match status" value="1"/>
</dbReference>
<feature type="transmembrane region" description="Helical" evidence="5">
    <location>
        <begin position="64"/>
        <end position="80"/>
    </location>
</feature>
<evidence type="ECO:0000256" key="4">
    <source>
        <dbReference type="ARBA" id="ARBA00023136"/>
    </source>
</evidence>
<dbReference type="EMBL" id="FUYS01000004">
    <property type="protein sequence ID" value="SKB55018.1"/>
    <property type="molecule type" value="Genomic_DNA"/>
</dbReference>
<feature type="transmembrane region" description="Helical" evidence="5">
    <location>
        <begin position="277"/>
        <end position="293"/>
    </location>
</feature>
<dbReference type="PANTHER" id="PTHR37422">
    <property type="entry name" value="TEICHURONIC ACID BIOSYNTHESIS PROTEIN TUAE"/>
    <property type="match status" value="1"/>
</dbReference>
<feature type="transmembrane region" description="Helical" evidence="5">
    <location>
        <begin position="12"/>
        <end position="33"/>
    </location>
</feature>
<dbReference type="Pfam" id="PF04932">
    <property type="entry name" value="Wzy_C"/>
    <property type="match status" value="1"/>
</dbReference>